<dbReference type="OrthoDB" id="1427655at2"/>
<gene>
    <name evidence="2" type="ORF">FNW21_08095</name>
</gene>
<evidence type="ECO:0000313" key="3">
    <source>
        <dbReference type="Proteomes" id="UP000316371"/>
    </source>
</evidence>
<evidence type="ECO:0008006" key="4">
    <source>
        <dbReference type="Google" id="ProtNLM"/>
    </source>
</evidence>
<dbReference type="Proteomes" id="UP000316371">
    <property type="component" value="Unassembled WGS sequence"/>
</dbReference>
<name>A0A553E3V5_9FLAO</name>
<organism evidence="2 3">
    <name type="scientific">Flavobacterium restrictum</name>
    <dbReference type="NCBI Taxonomy" id="2594428"/>
    <lineage>
        <taxon>Bacteria</taxon>
        <taxon>Pseudomonadati</taxon>
        <taxon>Bacteroidota</taxon>
        <taxon>Flavobacteriia</taxon>
        <taxon>Flavobacteriales</taxon>
        <taxon>Flavobacteriaceae</taxon>
        <taxon>Flavobacterium</taxon>
    </lineage>
</organism>
<feature type="chain" id="PRO_5022142063" description="Carboxypeptidase-like regulatory domain-containing protein" evidence="1">
    <location>
        <begin position="23"/>
        <end position="240"/>
    </location>
</feature>
<proteinExistence type="predicted"/>
<evidence type="ECO:0000256" key="1">
    <source>
        <dbReference type="SAM" id="SignalP"/>
    </source>
</evidence>
<dbReference type="EMBL" id="VJZT01000007">
    <property type="protein sequence ID" value="TRX39660.1"/>
    <property type="molecule type" value="Genomic_DNA"/>
</dbReference>
<dbReference type="AlphaFoldDB" id="A0A553E3V5"/>
<accession>A0A553E3V5</accession>
<comment type="caution">
    <text evidence="2">The sequence shown here is derived from an EMBL/GenBank/DDBJ whole genome shotgun (WGS) entry which is preliminary data.</text>
</comment>
<evidence type="ECO:0000313" key="2">
    <source>
        <dbReference type="EMBL" id="TRX39660.1"/>
    </source>
</evidence>
<keyword evidence="1" id="KW-0732">Signal</keyword>
<keyword evidence="3" id="KW-1185">Reference proteome</keyword>
<dbReference type="RefSeq" id="WP_144256236.1">
    <property type="nucleotide sequence ID" value="NZ_VJZT01000007.1"/>
</dbReference>
<sequence length="240" mass="27239">MKKTKKLIIFLFLIGQLALAQANKEQLLHGKVTATSGNLQSITVVNLVTEKNTTVDSNGEFYILAKADDLLLFSSNDFEFHRRLIEEEDWNKPLLMIEMIPKSIVLDEVIVNKNANINAVSLGIITKDMKHYTPAERKLSSNSGGIIGLLNTFSGRKAMLKKELEVEKKELLLGKMKPLFNDDYYIGVLKIPSDYIKGFQYYCIEDKEIAQSLLTKNKTMTLFLVSKLAKQYKEILADEK</sequence>
<feature type="signal peptide" evidence="1">
    <location>
        <begin position="1"/>
        <end position="22"/>
    </location>
</feature>
<protein>
    <recommendedName>
        <fullName evidence="4">Carboxypeptidase-like regulatory domain-containing protein</fullName>
    </recommendedName>
</protein>
<reference evidence="2 3" key="1">
    <citation type="submission" date="2019-07" db="EMBL/GenBank/DDBJ databases">
        <title>Novel species of Flavobacterium.</title>
        <authorList>
            <person name="Liu Q."/>
            <person name="Xin Y.-H."/>
        </authorList>
    </citation>
    <scope>NUCLEOTIDE SEQUENCE [LARGE SCALE GENOMIC DNA]</scope>
    <source>
        <strain evidence="2 3">LB1R34</strain>
    </source>
</reference>